<dbReference type="PROSITE" id="PS51012">
    <property type="entry name" value="ABC_TM2"/>
    <property type="match status" value="1"/>
</dbReference>
<comment type="similarity">
    <text evidence="6">Belongs to the ABC-2 integral membrane protein family.</text>
</comment>
<keyword evidence="3 6" id="KW-1133">Transmembrane helix</keyword>
<keyword evidence="9" id="KW-1185">Reference proteome</keyword>
<keyword evidence="6" id="KW-0813">Transport</keyword>
<evidence type="ECO:0000259" key="7">
    <source>
        <dbReference type="PROSITE" id="PS51012"/>
    </source>
</evidence>
<feature type="transmembrane region" description="Helical" evidence="6">
    <location>
        <begin position="238"/>
        <end position="261"/>
    </location>
</feature>
<comment type="caution">
    <text evidence="8">The sequence shown here is derived from an EMBL/GenBank/DDBJ whole genome shotgun (WGS) entry which is preliminary data.</text>
</comment>
<gene>
    <name evidence="8" type="ORF">ACFOWE_05665</name>
</gene>
<comment type="subcellular location">
    <subcellularLocation>
        <location evidence="6">Cell membrane</location>
        <topology evidence="6">Multi-pass membrane protein</topology>
    </subcellularLocation>
    <subcellularLocation>
        <location evidence="1">Membrane</location>
        <topology evidence="1">Multi-pass membrane protein</topology>
    </subcellularLocation>
</comment>
<feature type="transmembrane region" description="Helical" evidence="6">
    <location>
        <begin position="184"/>
        <end position="202"/>
    </location>
</feature>
<evidence type="ECO:0000256" key="5">
    <source>
        <dbReference type="ARBA" id="ARBA00023251"/>
    </source>
</evidence>
<name>A0ABV8I1M2_9ACTN</name>
<dbReference type="InterPro" id="IPR013525">
    <property type="entry name" value="ABC2_TM"/>
</dbReference>
<evidence type="ECO:0000313" key="9">
    <source>
        <dbReference type="Proteomes" id="UP001595850"/>
    </source>
</evidence>
<feature type="transmembrane region" description="Helical" evidence="6">
    <location>
        <begin position="116"/>
        <end position="141"/>
    </location>
</feature>
<accession>A0ABV8I1M2</accession>
<dbReference type="Pfam" id="PF01061">
    <property type="entry name" value="ABC2_membrane"/>
    <property type="match status" value="1"/>
</dbReference>
<dbReference type="Proteomes" id="UP001595850">
    <property type="component" value="Unassembled WGS sequence"/>
</dbReference>
<feature type="transmembrane region" description="Helical" evidence="6">
    <location>
        <begin position="74"/>
        <end position="95"/>
    </location>
</feature>
<evidence type="ECO:0000313" key="8">
    <source>
        <dbReference type="EMBL" id="MFC4057770.1"/>
    </source>
</evidence>
<keyword evidence="4 6" id="KW-0472">Membrane</keyword>
<sequence length="267" mass="27799">MTALTAPAPGGRTAGAFAELTRANARELIRDPRNFFFVLVFPLIFMGLFMFMGMLNPGGGPGGPGGFDPVRSGIPAVLLMAFMSLAFFGTATPLISLRQKGTLRMLGTTPLSRTTFILAQAPVRFAIALGQLAALSAVALATGFLEPSAIGRLLVTCALGLAMLFAVGYLVAARMRNPELANGLLALVMPVTLMLSGVFLPMEIFPEGLRSVAGHLPTTYFADALRQDLVGVAGGPIVTAWLVMAGVAVAAAAAAVALFSWTDGEKR</sequence>
<keyword evidence="5" id="KW-0046">Antibiotic resistance</keyword>
<dbReference type="EMBL" id="JBHSBM010000011">
    <property type="protein sequence ID" value="MFC4057770.1"/>
    <property type="molecule type" value="Genomic_DNA"/>
</dbReference>
<reference evidence="9" key="1">
    <citation type="journal article" date="2019" name="Int. J. Syst. Evol. Microbiol.">
        <title>The Global Catalogue of Microorganisms (GCM) 10K type strain sequencing project: providing services to taxonomists for standard genome sequencing and annotation.</title>
        <authorList>
            <consortium name="The Broad Institute Genomics Platform"/>
            <consortium name="The Broad Institute Genome Sequencing Center for Infectious Disease"/>
            <person name="Wu L."/>
            <person name="Ma J."/>
        </authorList>
    </citation>
    <scope>NUCLEOTIDE SEQUENCE [LARGE SCALE GENOMIC DNA]</scope>
    <source>
        <strain evidence="9">TBRC 4489</strain>
    </source>
</reference>
<dbReference type="PANTHER" id="PTHR43229:SF2">
    <property type="entry name" value="NODULATION PROTEIN J"/>
    <property type="match status" value="1"/>
</dbReference>
<dbReference type="PIRSF" id="PIRSF006648">
    <property type="entry name" value="DrrB"/>
    <property type="match status" value="1"/>
</dbReference>
<feature type="transmembrane region" description="Helical" evidence="6">
    <location>
        <begin position="153"/>
        <end position="172"/>
    </location>
</feature>
<evidence type="ECO:0000256" key="1">
    <source>
        <dbReference type="ARBA" id="ARBA00004141"/>
    </source>
</evidence>
<evidence type="ECO:0000256" key="4">
    <source>
        <dbReference type="ARBA" id="ARBA00023136"/>
    </source>
</evidence>
<dbReference type="InterPro" id="IPR051784">
    <property type="entry name" value="Nod_factor_ABC_transporter"/>
</dbReference>
<dbReference type="InterPro" id="IPR000412">
    <property type="entry name" value="ABC_2_transport"/>
</dbReference>
<evidence type="ECO:0000256" key="2">
    <source>
        <dbReference type="ARBA" id="ARBA00022692"/>
    </source>
</evidence>
<keyword evidence="2 6" id="KW-0812">Transmembrane</keyword>
<dbReference type="PANTHER" id="PTHR43229">
    <property type="entry name" value="NODULATION PROTEIN J"/>
    <property type="match status" value="1"/>
</dbReference>
<keyword evidence="6" id="KW-1003">Cell membrane</keyword>
<dbReference type="RefSeq" id="WP_377285857.1">
    <property type="nucleotide sequence ID" value="NZ_JBHSBM010000011.1"/>
</dbReference>
<feature type="transmembrane region" description="Helical" evidence="6">
    <location>
        <begin position="35"/>
        <end position="54"/>
    </location>
</feature>
<dbReference type="InterPro" id="IPR047817">
    <property type="entry name" value="ABC2_TM_bact-type"/>
</dbReference>
<organism evidence="8 9">
    <name type="scientific">Planomonospora corallina</name>
    <dbReference type="NCBI Taxonomy" id="1806052"/>
    <lineage>
        <taxon>Bacteria</taxon>
        <taxon>Bacillati</taxon>
        <taxon>Actinomycetota</taxon>
        <taxon>Actinomycetes</taxon>
        <taxon>Streptosporangiales</taxon>
        <taxon>Streptosporangiaceae</taxon>
        <taxon>Planomonospora</taxon>
    </lineage>
</organism>
<protein>
    <recommendedName>
        <fullName evidence="6">Transport permease protein</fullName>
    </recommendedName>
</protein>
<evidence type="ECO:0000256" key="6">
    <source>
        <dbReference type="RuleBase" id="RU361157"/>
    </source>
</evidence>
<evidence type="ECO:0000256" key="3">
    <source>
        <dbReference type="ARBA" id="ARBA00022989"/>
    </source>
</evidence>
<proteinExistence type="inferred from homology"/>
<feature type="domain" description="ABC transmembrane type-2" evidence="7">
    <location>
        <begin position="33"/>
        <end position="262"/>
    </location>
</feature>